<gene>
    <name evidence="3" type="ORF">PG996_005806</name>
</gene>
<protein>
    <submittedName>
        <fullName evidence="3">Uncharacterized protein</fullName>
    </submittedName>
</protein>
<name>A0ABR1VMM3_9PEZI</name>
<feature type="signal peptide" evidence="2">
    <location>
        <begin position="1"/>
        <end position="22"/>
    </location>
</feature>
<keyword evidence="1" id="KW-1133">Transmembrane helix</keyword>
<evidence type="ECO:0000256" key="1">
    <source>
        <dbReference type="SAM" id="Phobius"/>
    </source>
</evidence>
<evidence type="ECO:0000313" key="3">
    <source>
        <dbReference type="EMBL" id="KAK8072458.1"/>
    </source>
</evidence>
<keyword evidence="2" id="KW-0732">Signal</keyword>
<proteinExistence type="predicted"/>
<evidence type="ECO:0000256" key="2">
    <source>
        <dbReference type="SAM" id="SignalP"/>
    </source>
</evidence>
<feature type="chain" id="PRO_5045359094" evidence="2">
    <location>
        <begin position="23"/>
        <end position="175"/>
    </location>
</feature>
<evidence type="ECO:0000313" key="4">
    <source>
        <dbReference type="Proteomes" id="UP001446871"/>
    </source>
</evidence>
<sequence length="175" mass="17894">MAFTPLTLFYLLLSLLSLQVAAESVDVVDGLAARQAPGGGGGAAAPAGGQAGGNVPTVVSCAEYSRIANYTVIGKNSTYRAAFLRSGPFGTDQMSSMVDLAAPLLPALTLDRTLNQQCGNSTAIALAGAEANFTQGIVADFTIVEAPGIGVDGYGTLIIVTVLTLFMGLVWMTME</sequence>
<keyword evidence="1" id="KW-0812">Transmembrane</keyword>
<accession>A0ABR1VMM3</accession>
<organism evidence="3 4">
    <name type="scientific">Apiospora saccharicola</name>
    <dbReference type="NCBI Taxonomy" id="335842"/>
    <lineage>
        <taxon>Eukaryota</taxon>
        <taxon>Fungi</taxon>
        <taxon>Dikarya</taxon>
        <taxon>Ascomycota</taxon>
        <taxon>Pezizomycotina</taxon>
        <taxon>Sordariomycetes</taxon>
        <taxon>Xylariomycetidae</taxon>
        <taxon>Amphisphaeriales</taxon>
        <taxon>Apiosporaceae</taxon>
        <taxon>Apiospora</taxon>
    </lineage>
</organism>
<comment type="caution">
    <text evidence="3">The sequence shown here is derived from an EMBL/GenBank/DDBJ whole genome shotgun (WGS) entry which is preliminary data.</text>
</comment>
<feature type="transmembrane region" description="Helical" evidence="1">
    <location>
        <begin position="153"/>
        <end position="172"/>
    </location>
</feature>
<dbReference type="EMBL" id="JAQQWM010000003">
    <property type="protein sequence ID" value="KAK8072458.1"/>
    <property type="molecule type" value="Genomic_DNA"/>
</dbReference>
<keyword evidence="4" id="KW-1185">Reference proteome</keyword>
<dbReference type="Proteomes" id="UP001446871">
    <property type="component" value="Unassembled WGS sequence"/>
</dbReference>
<reference evidence="3 4" key="1">
    <citation type="submission" date="2023-01" db="EMBL/GenBank/DDBJ databases">
        <title>Analysis of 21 Apiospora genomes using comparative genomics revels a genus with tremendous synthesis potential of carbohydrate active enzymes and secondary metabolites.</title>
        <authorList>
            <person name="Sorensen T."/>
        </authorList>
    </citation>
    <scope>NUCLEOTIDE SEQUENCE [LARGE SCALE GENOMIC DNA]</scope>
    <source>
        <strain evidence="3 4">CBS 83171</strain>
    </source>
</reference>
<keyword evidence="1" id="KW-0472">Membrane</keyword>